<proteinExistence type="inferred from homology"/>
<dbReference type="Gene3D" id="3.40.390.10">
    <property type="entry name" value="Collagenase (Catalytic Domain)"/>
    <property type="match status" value="1"/>
</dbReference>
<comment type="similarity">
    <text evidence="2">Belongs to the peptidase M13 family.</text>
</comment>
<dbReference type="Proteomes" id="UP000473681">
    <property type="component" value="Unassembled WGS sequence"/>
</dbReference>
<dbReference type="Pfam" id="PF01431">
    <property type="entry name" value="Peptidase_M13"/>
    <property type="match status" value="1"/>
</dbReference>
<accession>A0A0M1LV64</accession>
<dbReference type="InterPro" id="IPR042089">
    <property type="entry name" value="Peptidase_M13_dom_2"/>
</dbReference>
<keyword evidence="4" id="KW-0479">Metal-binding</keyword>
<evidence type="ECO:0000256" key="3">
    <source>
        <dbReference type="ARBA" id="ARBA00022670"/>
    </source>
</evidence>
<name>A0A0M1LV64_CLOBO</name>
<keyword evidence="3" id="KW-0645">Protease</keyword>
<evidence type="ECO:0000256" key="5">
    <source>
        <dbReference type="ARBA" id="ARBA00022801"/>
    </source>
</evidence>
<feature type="signal peptide" evidence="8">
    <location>
        <begin position="1"/>
        <end position="28"/>
    </location>
</feature>
<dbReference type="RefSeq" id="WP_053532539.1">
    <property type="nucleotide sequence ID" value="NZ_LFPA01000116.1"/>
</dbReference>
<dbReference type="EMBL" id="SWVK01000005">
    <property type="protein sequence ID" value="NFN34440.1"/>
    <property type="molecule type" value="Genomic_DNA"/>
</dbReference>
<dbReference type="InterPro" id="IPR018497">
    <property type="entry name" value="Peptidase_M13_C"/>
</dbReference>
<feature type="domain" description="Peptidase M13 N-terminal" evidence="10">
    <location>
        <begin position="49"/>
        <end position="429"/>
    </location>
</feature>
<gene>
    <name evidence="11" type="ORF">FC774_06470</name>
    <name evidence="12" type="ORF">FDB51_04705</name>
</gene>
<feature type="chain" id="PRO_5036294486" evidence="8">
    <location>
        <begin position="29"/>
        <end position="679"/>
    </location>
</feature>
<dbReference type="PRINTS" id="PR00786">
    <property type="entry name" value="NEPRILYSIN"/>
</dbReference>
<dbReference type="PROSITE" id="PS51885">
    <property type="entry name" value="NEPRILYSIN"/>
    <property type="match status" value="1"/>
</dbReference>
<dbReference type="GO" id="GO:0016485">
    <property type="term" value="P:protein processing"/>
    <property type="evidence" value="ECO:0007669"/>
    <property type="project" value="TreeGrafter"/>
</dbReference>
<protein>
    <submittedName>
        <fullName evidence="11">M13 family metallopeptidase</fullName>
    </submittedName>
</protein>
<dbReference type="CDD" id="cd08662">
    <property type="entry name" value="M13"/>
    <property type="match status" value="1"/>
</dbReference>
<evidence type="ECO:0000256" key="7">
    <source>
        <dbReference type="ARBA" id="ARBA00023049"/>
    </source>
</evidence>
<dbReference type="Proteomes" id="UP000476820">
    <property type="component" value="Unassembled WGS sequence"/>
</dbReference>
<dbReference type="InterPro" id="IPR024079">
    <property type="entry name" value="MetalloPept_cat_dom_sf"/>
</dbReference>
<dbReference type="InterPro" id="IPR000718">
    <property type="entry name" value="Peptidase_M13"/>
</dbReference>
<evidence type="ECO:0000256" key="8">
    <source>
        <dbReference type="SAM" id="SignalP"/>
    </source>
</evidence>
<reference evidence="13 14" key="1">
    <citation type="submission" date="2019-04" db="EMBL/GenBank/DDBJ databases">
        <title>Genome sequencing of Clostridium botulinum Groups I-IV and Clostridium butyricum.</title>
        <authorList>
            <person name="Brunt J."/>
            <person name="Van Vliet A.H.M."/>
            <person name="Stringer S.C."/>
            <person name="Carter A.T."/>
            <person name="Peck M.W."/>
        </authorList>
    </citation>
    <scope>NUCLEOTIDE SEQUENCE [LARGE SCALE GENOMIC DNA]</scope>
    <source>
        <strain evidence="11 14">1605</strain>
        <strain evidence="12 13">CB-K-33E</strain>
    </source>
</reference>
<dbReference type="PANTHER" id="PTHR11733:SF167">
    <property type="entry name" value="FI17812P1-RELATED"/>
    <property type="match status" value="1"/>
</dbReference>
<evidence type="ECO:0000313" key="12">
    <source>
        <dbReference type="EMBL" id="NFN34440.1"/>
    </source>
</evidence>
<dbReference type="AlphaFoldDB" id="A0A0M1LV64"/>
<evidence type="ECO:0000259" key="9">
    <source>
        <dbReference type="Pfam" id="PF01431"/>
    </source>
</evidence>
<organism evidence="11 14">
    <name type="scientific">Clostridium botulinum</name>
    <dbReference type="NCBI Taxonomy" id="1491"/>
    <lineage>
        <taxon>Bacteria</taxon>
        <taxon>Bacillati</taxon>
        <taxon>Bacillota</taxon>
        <taxon>Clostridia</taxon>
        <taxon>Eubacteriales</taxon>
        <taxon>Clostridiaceae</taxon>
        <taxon>Clostridium</taxon>
    </lineage>
</organism>
<sequence length="679" mass="76897">MAKFKKSRLIACALAFSLFMSQATYVKAAEVTNTVNLGNKVVADDIRLQDDFYSVTNKDWLNTAKIDAGEVSNSAFNEAEKALTEQKKEIMKELLANEKNYSKDSDEKKMINLYKNVLNSEARNKQGIEPIKGMLDKIKNIKTLDDIRELNKYDIGNPLINIGCSVDLKDATRYAAYVGSTSLSLGNSDEYTKPTENTARVKGLSENYYKKILTLVGYTEEEAKTKVDNFYKLEYMIAPSIIGKEESIKNPNAIDDEYNVYTLDKLNEVSPNLKIKDLMKDLKMNKANKIILAEPNWLKAMNDIYTEKNIPLIKDYIEIRNIAGAAGCLGDDFQKAAQEFSNAYLGSSGETPKDEEAINIVNSALAMPFGKIYVEKYFSKKTKDDVKDMTDEIIKTYEKRIENLDWMSDSTKKSAKEKLSKISIQIGYPEKWDDYSSLKIRSYEEGGSLFENLMNLGKFAEEKQLSILNERVDKSQFACPPQMVNAFYNPTANSITVPAGILQQQFYDVNASKEHNLGAIGAVIGHEISHAFDNTGAKFDGDGNLNSWWSTEDYKKFEEKTNKVRSFYNNVKLDSGKNVNGDLTVGENIADLGGIACALDILNNMPKANYKDFFESNANVWREISTKEYGELKLQNDVHSPNKVRTNIVLSQFDEFYETYGIKENDKMYVNPQDRLKIW</sequence>
<keyword evidence="8" id="KW-0732">Signal</keyword>
<dbReference type="Pfam" id="PF05649">
    <property type="entry name" value="Peptidase_M13_N"/>
    <property type="match status" value="1"/>
</dbReference>
<dbReference type="GO" id="GO:0046872">
    <property type="term" value="F:metal ion binding"/>
    <property type="evidence" value="ECO:0007669"/>
    <property type="project" value="UniProtKB-KW"/>
</dbReference>
<keyword evidence="7" id="KW-0482">Metalloprotease</keyword>
<dbReference type="SUPFAM" id="SSF55486">
    <property type="entry name" value="Metalloproteases ('zincins'), catalytic domain"/>
    <property type="match status" value="1"/>
</dbReference>
<dbReference type="EMBL" id="SWOV01000012">
    <property type="protein sequence ID" value="NFF87515.1"/>
    <property type="molecule type" value="Genomic_DNA"/>
</dbReference>
<dbReference type="PANTHER" id="PTHR11733">
    <property type="entry name" value="ZINC METALLOPROTEASE FAMILY M13 NEPRILYSIN-RELATED"/>
    <property type="match status" value="1"/>
</dbReference>
<dbReference type="GO" id="GO:0005886">
    <property type="term" value="C:plasma membrane"/>
    <property type="evidence" value="ECO:0007669"/>
    <property type="project" value="TreeGrafter"/>
</dbReference>
<feature type="domain" description="Peptidase M13 C-terminal" evidence="9">
    <location>
        <begin position="485"/>
        <end position="675"/>
    </location>
</feature>
<evidence type="ECO:0000256" key="1">
    <source>
        <dbReference type="ARBA" id="ARBA00001947"/>
    </source>
</evidence>
<evidence type="ECO:0000256" key="6">
    <source>
        <dbReference type="ARBA" id="ARBA00022833"/>
    </source>
</evidence>
<evidence type="ECO:0000259" key="10">
    <source>
        <dbReference type="Pfam" id="PF05649"/>
    </source>
</evidence>
<evidence type="ECO:0000256" key="2">
    <source>
        <dbReference type="ARBA" id="ARBA00007357"/>
    </source>
</evidence>
<dbReference type="InterPro" id="IPR008753">
    <property type="entry name" value="Peptidase_M13_N"/>
</dbReference>
<dbReference type="Gene3D" id="1.10.1380.10">
    <property type="entry name" value="Neutral endopeptidase , domain2"/>
    <property type="match status" value="1"/>
</dbReference>
<keyword evidence="5" id="KW-0378">Hydrolase</keyword>
<dbReference type="GO" id="GO:0004222">
    <property type="term" value="F:metalloendopeptidase activity"/>
    <property type="evidence" value="ECO:0007669"/>
    <property type="project" value="InterPro"/>
</dbReference>
<comment type="cofactor">
    <cofactor evidence="1">
        <name>Zn(2+)</name>
        <dbReference type="ChEBI" id="CHEBI:29105"/>
    </cofactor>
</comment>
<evidence type="ECO:0000313" key="13">
    <source>
        <dbReference type="Proteomes" id="UP000473681"/>
    </source>
</evidence>
<dbReference type="OrthoDB" id="9775677at2"/>
<evidence type="ECO:0000313" key="14">
    <source>
        <dbReference type="Proteomes" id="UP000476820"/>
    </source>
</evidence>
<evidence type="ECO:0000313" key="11">
    <source>
        <dbReference type="EMBL" id="NFF87515.1"/>
    </source>
</evidence>
<evidence type="ECO:0000256" key="4">
    <source>
        <dbReference type="ARBA" id="ARBA00022723"/>
    </source>
</evidence>
<keyword evidence="6" id="KW-0862">Zinc</keyword>
<comment type="caution">
    <text evidence="11">The sequence shown here is derived from an EMBL/GenBank/DDBJ whole genome shotgun (WGS) entry which is preliminary data.</text>
</comment>